<dbReference type="GO" id="GO:0046983">
    <property type="term" value="F:protein dimerization activity"/>
    <property type="evidence" value="ECO:0007669"/>
    <property type="project" value="InterPro"/>
</dbReference>
<dbReference type="GO" id="GO:0016020">
    <property type="term" value="C:membrane"/>
    <property type="evidence" value="ECO:0007669"/>
    <property type="project" value="InterPro"/>
</dbReference>
<dbReference type="GO" id="GO:0005524">
    <property type="term" value="F:ATP binding"/>
    <property type="evidence" value="ECO:0007669"/>
    <property type="project" value="UniProtKB-KW"/>
</dbReference>
<evidence type="ECO:0000256" key="2">
    <source>
        <dbReference type="ARBA" id="ARBA00012438"/>
    </source>
</evidence>
<evidence type="ECO:0000256" key="1">
    <source>
        <dbReference type="ARBA" id="ARBA00000085"/>
    </source>
</evidence>
<evidence type="ECO:0000313" key="12">
    <source>
        <dbReference type="EMBL" id="RCV55530.1"/>
    </source>
</evidence>
<keyword evidence="13" id="KW-1185">Reference proteome</keyword>
<keyword evidence="10" id="KW-1133">Transmembrane helix</keyword>
<evidence type="ECO:0000256" key="4">
    <source>
        <dbReference type="ARBA" id="ARBA00022679"/>
    </source>
</evidence>
<dbReference type="AlphaFoldDB" id="A0A368T2D7"/>
<evidence type="ECO:0000259" key="11">
    <source>
        <dbReference type="Pfam" id="PF07730"/>
    </source>
</evidence>
<keyword evidence="7" id="KW-0067">ATP-binding</keyword>
<comment type="caution">
    <text evidence="12">The sequence shown here is derived from an EMBL/GenBank/DDBJ whole genome shotgun (WGS) entry which is preliminary data.</text>
</comment>
<keyword evidence="5" id="KW-0547">Nucleotide-binding</keyword>
<dbReference type="RefSeq" id="WP_114397853.1">
    <property type="nucleotide sequence ID" value="NZ_QEIM01000050.1"/>
</dbReference>
<dbReference type="GO" id="GO:0000155">
    <property type="term" value="F:phosphorelay sensor kinase activity"/>
    <property type="evidence" value="ECO:0007669"/>
    <property type="project" value="InterPro"/>
</dbReference>
<name>A0A368T2D7_9ACTN</name>
<evidence type="ECO:0000313" key="13">
    <source>
        <dbReference type="Proteomes" id="UP000253318"/>
    </source>
</evidence>
<dbReference type="OrthoDB" id="227596at2"/>
<keyword evidence="10" id="KW-0472">Membrane</keyword>
<keyword evidence="4" id="KW-0808">Transferase</keyword>
<dbReference type="SUPFAM" id="SSF55874">
    <property type="entry name" value="ATPase domain of HSP90 chaperone/DNA topoisomerase II/histidine kinase"/>
    <property type="match status" value="1"/>
</dbReference>
<dbReference type="EC" id="2.7.13.3" evidence="2"/>
<dbReference type="EMBL" id="QEIN01000144">
    <property type="protein sequence ID" value="RCV55530.1"/>
    <property type="molecule type" value="Genomic_DNA"/>
</dbReference>
<dbReference type="Gene3D" id="1.20.5.1930">
    <property type="match status" value="1"/>
</dbReference>
<dbReference type="Gene3D" id="3.30.565.10">
    <property type="entry name" value="Histidine kinase-like ATPase, C-terminal domain"/>
    <property type="match status" value="1"/>
</dbReference>
<evidence type="ECO:0000256" key="5">
    <source>
        <dbReference type="ARBA" id="ARBA00022741"/>
    </source>
</evidence>
<feature type="region of interest" description="Disordered" evidence="9">
    <location>
        <begin position="237"/>
        <end position="268"/>
    </location>
</feature>
<reference evidence="12 13" key="1">
    <citation type="submission" date="2018-04" db="EMBL/GenBank/DDBJ databases">
        <title>Novel actinobacteria from marine sediment.</title>
        <authorList>
            <person name="Ng Z.Y."/>
            <person name="Tan G.Y.A."/>
        </authorList>
    </citation>
    <scope>NUCLEOTIDE SEQUENCE [LARGE SCALE GENOMIC DNA]</scope>
    <source>
        <strain evidence="12 13">TPS81</strain>
    </source>
</reference>
<evidence type="ECO:0000256" key="10">
    <source>
        <dbReference type="SAM" id="Phobius"/>
    </source>
</evidence>
<feature type="transmembrane region" description="Helical" evidence="10">
    <location>
        <begin position="54"/>
        <end position="71"/>
    </location>
</feature>
<proteinExistence type="predicted"/>
<evidence type="ECO:0000256" key="6">
    <source>
        <dbReference type="ARBA" id="ARBA00022777"/>
    </source>
</evidence>
<gene>
    <name evidence="12" type="ORF">DEF24_17780</name>
</gene>
<dbReference type="Proteomes" id="UP000253318">
    <property type="component" value="Unassembled WGS sequence"/>
</dbReference>
<evidence type="ECO:0000256" key="3">
    <source>
        <dbReference type="ARBA" id="ARBA00022553"/>
    </source>
</evidence>
<feature type="transmembrane region" description="Helical" evidence="10">
    <location>
        <begin position="108"/>
        <end position="126"/>
    </location>
</feature>
<feature type="compositionally biased region" description="Low complexity" evidence="9">
    <location>
        <begin position="349"/>
        <end position="362"/>
    </location>
</feature>
<keyword evidence="3" id="KW-0597">Phosphoprotein</keyword>
<feature type="region of interest" description="Disordered" evidence="9">
    <location>
        <begin position="347"/>
        <end position="371"/>
    </location>
</feature>
<feature type="transmembrane region" description="Helical" evidence="10">
    <location>
        <begin position="83"/>
        <end position="101"/>
    </location>
</feature>
<evidence type="ECO:0000256" key="8">
    <source>
        <dbReference type="ARBA" id="ARBA00023012"/>
    </source>
</evidence>
<sequence length="414" mass="41973">MTRRDRWTAGGVTAAAACVLAVAPCAPSGTVPAVAAVGVLSGVTATWPRSRAGLGWWAAAAGAVALAATAAHPQPAPVEAAAWRFAMAGALTLLLASAVRWAPSRRQVVAAVLLAGGAIAAWPLPFMPEASFLERVGACAFWSLPAAVAVVAGGYLRWGERRTRRAVDRARRAQRLELARDLHDFVAHDVSGIVVQAQAALFVAEGDPGRAASALRRIERSGLDALATLDRTVRMLNDPDGAHEARGADASGAGGGAGAPSLGPPPGLERLRDTVRRFGATGPARIRLTMADDAVRAASREAGTTAYRVVVEALTNVRRHAPAAADVRVSVARVRRSSGPALEVRVVNGPGDAAAPAPALPGAERDGGGRGLAGLGERVRAVGGTLSAGPCAAGWQVVAVLPCAGAADRTGAAS</sequence>
<dbReference type="InterPro" id="IPR036890">
    <property type="entry name" value="HATPase_C_sf"/>
</dbReference>
<keyword evidence="8" id="KW-0902">Two-component regulatory system</keyword>
<keyword evidence="6 12" id="KW-0418">Kinase</keyword>
<feature type="domain" description="Signal transduction histidine kinase subgroup 3 dimerisation and phosphoacceptor" evidence="11">
    <location>
        <begin position="175"/>
        <end position="239"/>
    </location>
</feature>
<feature type="transmembrane region" description="Helical" evidence="10">
    <location>
        <begin position="132"/>
        <end position="156"/>
    </location>
</feature>
<dbReference type="PROSITE" id="PS51257">
    <property type="entry name" value="PROKAR_LIPOPROTEIN"/>
    <property type="match status" value="1"/>
</dbReference>
<accession>A0A368T2D7</accession>
<evidence type="ECO:0000256" key="9">
    <source>
        <dbReference type="SAM" id="MobiDB-lite"/>
    </source>
</evidence>
<dbReference type="PANTHER" id="PTHR24421">
    <property type="entry name" value="NITRATE/NITRITE SENSOR PROTEIN NARX-RELATED"/>
    <property type="match status" value="1"/>
</dbReference>
<comment type="catalytic activity">
    <reaction evidence="1">
        <text>ATP + protein L-histidine = ADP + protein N-phospho-L-histidine.</text>
        <dbReference type="EC" id="2.7.13.3"/>
    </reaction>
</comment>
<organism evidence="12 13">
    <name type="scientific">Marinitenerispora sediminis</name>
    <dbReference type="NCBI Taxonomy" id="1931232"/>
    <lineage>
        <taxon>Bacteria</taxon>
        <taxon>Bacillati</taxon>
        <taxon>Actinomycetota</taxon>
        <taxon>Actinomycetes</taxon>
        <taxon>Streptosporangiales</taxon>
        <taxon>Nocardiopsidaceae</taxon>
        <taxon>Marinitenerispora</taxon>
    </lineage>
</organism>
<dbReference type="PANTHER" id="PTHR24421:SF10">
    <property type="entry name" value="NITRATE_NITRITE SENSOR PROTEIN NARQ"/>
    <property type="match status" value="1"/>
</dbReference>
<dbReference type="Pfam" id="PF07730">
    <property type="entry name" value="HisKA_3"/>
    <property type="match status" value="1"/>
</dbReference>
<protein>
    <recommendedName>
        <fullName evidence="2">histidine kinase</fullName>
        <ecNumber evidence="2">2.7.13.3</ecNumber>
    </recommendedName>
</protein>
<dbReference type="InterPro" id="IPR050482">
    <property type="entry name" value="Sensor_HK_TwoCompSys"/>
</dbReference>
<dbReference type="InterPro" id="IPR011712">
    <property type="entry name" value="Sig_transdc_His_kin_sub3_dim/P"/>
</dbReference>
<evidence type="ECO:0000256" key="7">
    <source>
        <dbReference type="ARBA" id="ARBA00022840"/>
    </source>
</evidence>
<keyword evidence="10" id="KW-0812">Transmembrane</keyword>